<dbReference type="SMART" id="SM00850">
    <property type="entry name" value="LytTR"/>
    <property type="match status" value="1"/>
</dbReference>
<evidence type="ECO:0000313" key="3">
    <source>
        <dbReference type="Proteomes" id="UP000633936"/>
    </source>
</evidence>
<dbReference type="SUPFAM" id="SSF54427">
    <property type="entry name" value="NTF2-like"/>
    <property type="match status" value="1"/>
</dbReference>
<dbReference type="Gene3D" id="3.10.450.50">
    <property type="match status" value="1"/>
</dbReference>
<dbReference type="InterPro" id="IPR032710">
    <property type="entry name" value="NTF2-like_dom_sf"/>
</dbReference>
<evidence type="ECO:0000259" key="1">
    <source>
        <dbReference type="PROSITE" id="PS50930"/>
    </source>
</evidence>
<keyword evidence="3" id="KW-1185">Reference proteome</keyword>
<dbReference type="InterPro" id="IPR037401">
    <property type="entry name" value="SnoaL-like"/>
</dbReference>
<protein>
    <submittedName>
        <fullName evidence="2">Nuclear transport factor 2 family protein</fullName>
    </submittedName>
</protein>
<organism evidence="2 3">
    <name type="scientific">Blautia intestinalis</name>
    <dbReference type="NCBI Taxonomy" id="2763028"/>
    <lineage>
        <taxon>Bacteria</taxon>
        <taxon>Bacillati</taxon>
        <taxon>Bacillota</taxon>
        <taxon>Clostridia</taxon>
        <taxon>Lachnospirales</taxon>
        <taxon>Lachnospiraceae</taxon>
        <taxon>Blautia</taxon>
    </lineage>
</organism>
<comment type="caution">
    <text evidence="2">The sequence shown here is derived from an EMBL/GenBank/DDBJ whole genome shotgun (WGS) entry which is preliminary data.</text>
</comment>
<dbReference type="InterPro" id="IPR007492">
    <property type="entry name" value="LytTR_DNA-bd_dom"/>
</dbReference>
<dbReference type="EMBL" id="JACOQE010000015">
    <property type="protein sequence ID" value="MBC5741796.1"/>
    <property type="molecule type" value="Genomic_DNA"/>
</dbReference>
<evidence type="ECO:0000313" key="2">
    <source>
        <dbReference type="EMBL" id="MBC5741796.1"/>
    </source>
</evidence>
<dbReference type="PROSITE" id="PS50930">
    <property type="entry name" value="HTH_LYTTR"/>
    <property type="match status" value="1"/>
</dbReference>
<dbReference type="RefSeq" id="WP_118041301.1">
    <property type="nucleotide sequence ID" value="NZ_JACOQE010000015.1"/>
</dbReference>
<dbReference type="Gene3D" id="2.40.50.1020">
    <property type="entry name" value="LytTr DNA-binding domain"/>
    <property type="match status" value="1"/>
</dbReference>
<dbReference type="Pfam" id="PF04397">
    <property type="entry name" value="LytTR"/>
    <property type="match status" value="1"/>
</dbReference>
<proteinExistence type="predicted"/>
<name>A0ABR7I5N7_9FIRM</name>
<gene>
    <name evidence="2" type="ORF">H8Z79_15490</name>
</gene>
<dbReference type="Pfam" id="PF13474">
    <property type="entry name" value="SnoaL_3"/>
    <property type="match status" value="1"/>
</dbReference>
<feature type="domain" description="HTH LytTR-type" evidence="1">
    <location>
        <begin position="165"/>
        <end position="264"/>
    </location>
</feature>
<sequence>MNKTEDEVVRLTAECLTRYWKRDYMFVFSHCAPKIVWISARQDEYLLTRDEVRENLETNCAAIPSCHLQHAEFQVAASCSELYVITGKYLVTTDPEEKFFLSAQQRCTFVWENTGNGLQISHIHISNPIGELKIAEDEAFPDTMGKMASHYMKEEILRLTSDRKLSVCDVNGSLIFLQLSDVMFISALGKETVVRTLTDCIFAKNSIKELAQQTQDCFVMTHRSYLVNPQYITAIRRYAITMRDGTELPVPRKKYDEIRRQILSV</sequence>
<accession>A0ABR7I5N7</accession>
<dbReference type="Proteomes" id="UP000633936">
    <property type="component" value="Unassembled WGS sequence"/>
</dbReference>
<reference evidence="2 3" key="1">
    <citation type="submission" date="2020-08" db="EMBL/GenBank/DDBJ databases">
        <title>Genome public.</title>
        <authorList>
            <person name="Liu C."/>
            <person name="Sun Q."/>
        </authorList>
    </citation>
    <scope>NUCLEOTIDE SEQUENCE [LARGE SCALE GENOMIC DNA]</scope>
    <source>
        <strain evidence="2 3">27-44</strain>
    </source>
</reference>